<evidence type="ECO:0000313" key="1">
    <source>
        <dbReference type="EMBL" id="MEM5406009.1"/>
    </source>
</evidence>
<keyword evidence="2" id="KW-1185">Reference proteome</keyword>
<protein>
    <submittedName>
        <fullName evidence="1">Uncharacterized protein</fullName>
    </submittedName>
</protein>
<sequence>MVKEGDFSLRSKYCDFTKYSVSCTFLLNSKECPYPMLESSLAERQLITRFVDALQELPEVEANLAHWERVTTRGDRGYDAQVDLHVAGKSFVLLIEVKKTVFPRDVRQLAWQLREASYERHAGQAQAPLPLLVAESLSPGAKELLRSERIGYYDSGGSLYLPAPGAYLYIEKPPPKALAKSVRTLFTGRRAQVLHALLVQHQNWFGVTELAQQAMVSPATVSQVLTELERFDWMVARGQGPSKERHLREPTSLLDAWAKQLSTIRPPTLRRYYVPGTKAEMLAVRIGEAFDMHDVEYEVSHEVAAQRYAPFLSNISQVRVRVLFGANADAAIGDLGARVVNEGANLGIIDAKSPGELLFRDRVDGLWLASPIQIYLDLLRGEGRSKEMAEHFRKERIGF</sequence>
<reference evidence="1" key="1">
    <citation type="submission" date="2024-01" db="EMBL/GenBank/DDBJ databases">
        <title>The diversity of rhizobia nodulating Mimosa spp. in eleven states of Brazil covering several biomes is determined by host plant, location, and edaphic factors.</title>
        <authorList>
            <person name="Rouws L."/>
            <person name="Barauna A."/>
            <person name="Beukes C."/>
            <person name="De Faria S.M."/>
            <person name="Gross E."/>
            <person name="Dos Reis Junior F.B."/>
            <person name="Simon M."/>
            <person name="Maluk M."/>
            <person name="Odee D.W."/>
            <person name="Kenicer G."/>
            <person name="Young J.P.W."/>
            <person name="Reis V.M."/>
            <person name="Zilli J."/>
            <person name="James E.K."/>
        </authorList>
    </citation>
    <scope>NUCLEOTIDE SEQUENCE</scope>
    <source>
        <strain evidence="1">JPY452</strain>
    </source>
</reference>
<name>A0ACC6RWS5_9BURK</name>
<proteinExistence type="predicted"/>
<dbReference type="Proteomes" id="UP001392318">
    <property type="component" value="Unassembled WGS sequence"/>
</dbReference>
<comment type="caution">
    <text evidence="1">The sequence shown here is derived from an EMBL/GenBank/DDBJ whole genome shotgun (WGS) entry which is preliminary data.</text>
</comment>
<organism evidence="1 2">
    <name type="scientific">Paraburkholderia unamae</name>
    <dbReference type="NCBI Taxonomy" id="219649"/>
    <lineage>
        <taxon>Bacteria</taxon>
        <taxon>Pseudomonadati</taxon>
        <taxon>Pseudomonadota</taxon>
        <taxon>Betaproteobacteria</taxon>
        <taxon>Burkholderiales</taxon>
        <taxon>Burkholderiaceae</taxon>
        <taxon>Paraburkholderia</taxon>
    </lineage>
</organism>
<dbReference type="EMBL" id="JAYMRU010000054">
    <property type="protein sequence ID" value="MEM5406009.1"/>
    <property type="molecule type" value="Genomic_DNA"/>
</dbReference>
<evidence type="ECO:0000313" key="2">
    <source>
        <dbReference type="Proteomes" id="UP001392318"/>
    </source>
</evidence>
<gene>
    <name evidence="1" type="ORF">VSR83_39470</name>
</gene>
<accession>A0ACC6RWS5</accession>